<feature type="region of interest" description="Disordered" evidence="4">
    <location>
        <begin position="23"/>
        <end position="42"/>
    </location>
</feature>
<comment type="subcellular location">
    <subcellularLocation>
        <location evidence="1">Mitochondrion</location>
    </subcellularLocation>
</comment>
<evidence type="ECO:0000256" key="3">
    <source>
        <dbReference type="ARBA" id="ARBA00043970"/>
    </source>
</evidence>
<dbReference type="AlphaFoldDB" id="A0A6A6UN59"/>
<dbReference type="EMBL" id="MU004231">
    <property type="protein sequence ID" value="KAF2672867.1"/>
    <property type="molecule type" value="Genomic_DNA"/>
</dbReference>
<proteinExistence type="inferred from homology"/>
<evidence type="ECO:0000256" key="2">
    <source>
        <dbReference type="ARBA" id="ARBA00023128"/>
    </source>
</evidence>
<keyword evidence="6" id="KW-1185">Reference proteome</keyword>
<keyword evidence="2" id="KW-0496">Mitochondrion</keyword>
<protein>
    <recommendedName>
        <fullName evidence="7">Ribosomal protein S36, mitochondrial</fullName>
    </recommendedName>
</protein>
<evidence type="ECO:0008006" key="7">
    <source>
        <dbReference type="Google" id="ProtNLM"/>
    </source>
</evidence>
<evidence type="ECO:0000313" key="5">
    <source>
        <dbReference type="EMBL" id="KAF2672867.1"/>
    </source>
</evidence>
<dbReference type="PANTHER" id="PTHR31601:SF2">
    <property type="entry name" value="ALPHA-KETOGLUTARATE DEHYDROGENASE COMPONENT 4"/>
    <property type="match status" value="1"/>
</dbReference>
<gene>
    <name evidence="5" type="ORF">BT63DRAFT_382745</name>
</gene>
<reference evidence="5" key="1">
    <citation type="journal article" date="2020" name="Stud. Mycol.">
        <title>101 Dothideomycetes genomes: a test case for predicting lifestyles and emergence of pathogens.</title>
        <authorList>
            <person name="Haridas S."/>
            <person name="Albert R."/>
            <person name="Binder M."/>
            <person name="Bloem J."/>
            <person name="Labutti K."/>
            <person name="Salamov A."/>
            <person name="Andreopoulos B."/>
            <person name="Baker S."/>
            <person name="Barry K."/>
            <person name="Bills G."/>
            <person name="Bluhm B."/>
            <person name="Cannon C."/>
            <person name="Castanera R."/>
            <person name="Culley D."/>
            <person name="Daum C."/>
            <person name="Ezra D."/>
            <person name="Gonzalez J."/>
            <person name="Henrissat B."/>
            <person name="Kuo A."/>
            <person name="Liang C."/>
            <person name="Lipzen A."/>
            <person name="Lutzoni F."/>
            <person name="Magnuson J."/>
            <person name="Mondo S."/>
            <person name="Nolan M."/>
            <person name="Ohm R."/>
            <person name="Pangilinan J."/>
            <person name="Park H.-J."/>
            <person name="Ramirez L."/>
            <person name="Alfaro M."/>
            <person name="Sun H."/>
            <person name="Tritt A."/>
            <person name="Yoshinaga Y."/>
            <person name="Zwiers L.-H."/>
            <person name="Turgeon B."/>
            <person name="Goodwin S."/>
            <person name="Spatafora J."/>
            <person name="Crous P."/>
            <person name="Grigoriev I."/>
        </authorList>
    </citation>
    <scope>NUCLEOTIDE SEQUENCE</scope>
    <source>
        <strain evidence="5">CBS 115976</strain>
    </source>
</reference>
<dbReference type="Pfam" id="PF10937">
    <property type="entry name" value="Kgd4-YMR31"/>
    <property type="match status" value="1"/>
</dbReference>
<dbReference type="GO" id="GO:0005739">
    <property type="term" value="C:mitochondrion"/>
    <property type="evidence" value="ECO:0007669"/>
    <property type="project" value="UniProtKB-SubCell"/>
</dbReference>
<organism evidence="5 6">
    <name type="scientific">Microthyrium microscopicum</name>
    <dbReference type="NCBI Taxonomy" id="703497"/>
    <lineage>
        <taxon>Eukaryota</taxon>
        <taxon>Fungi</taxon>
        <taxon>Dikarya</taxon>
        <taxon>Ascomycota</taxon>
        <taxon>Pezizomycotina</taxon>
        <taxon>Dothideomycetes</taxon>
        <taxon>Dothideomycetes incertae sedis</taxon>
        <taxon>Microthyriales</taxon>
        <taxon>Microthyriaceae</taxon>
        <taxon>Microthyrium</taxon>
    </lineage>
</organism>
<accession>A0A6A6UN59</accession>
<dbReference type="GO" id="GO:0004591">
    <property type="term" value="F:oxoglutarate dehydrogenase (succinyl-transferring) activity"/>
    <property type="evidence" value="ECO:0007669"/>
    <property type="project" value="TreeGrafter"/>
</dbReference>
<dbReference type="Proteomes" id="UP000799302">
    <property type="component" value="Unassembled WGS sequence"/>
</dbReference>
<dbReference type="InterPro" id="IPR020373">
    <property type="entry name" value="Kgd4/YMR-31"/>
</dbReference>
<evidence type="ECO:0000313" key="6">
    <source>
        <dbReference type="Proteomes" id="UP000799302"/>
    </source>
</evidence>
<sequence length="119" mass="12607">MLPTAKLLQQQRQPLIRFLGKRTTPTKIDHSPVAHPAAPSNTLPNTFATYRQAAQQHGPLNTTLGSGTIASKSGASLGPIAAPQGAYFDRSELPNRYAKLEWTAAEIEAIESGGASTIA</sequence>
<evidence type="ECO:0000256" key="1">
    <source>
        <dbReference type="ARBA" id="ARBA00004173"/>
    </source>
</evidence>
<comment type="similarity">
    <text evidence="3">Belongs to the alpha-ketoglutarate dehydrogenase component 4 family.</text>
</comment>
<dbReference type="PANTHER" id="PTHR31601">
    <property type="entry name" value="28S RIBOSOMAL PROTEIN S36, MITOCHONDRIAL"/>
    <property type="match status" value="1"/>
</dbReference>
<dbReference type="OrthoDB" id="2116030at2759"/>
<evidence type="ECO:0000256" key="4">
    <source>
        <dbReference type="SAM" id="MobiDB-lite"/>
    </source>
</evidence>
<name>A0A6A6UN59_9PEZI</name>
<dbReference type="GO" id="GO:0006103">
    <property type="term" value="P:2-oxoglutarate metabolic process"/>
    <property type="evidence" value="ECO:0007669"/>
    <property type="project" value="InterPro"/>
</dbReference>